<organism evidence="6 7">
    <name type="scientific">candidate division WOR-3 bacterium 4484_100</name>
    <dbReference type="NCBI Taxonomy" id="1936077"/>
    <lineage>
        <taxon>Bacteria</taxon>
        <taxon>Bacteria division WOR-3</taxon>
    </lineage>
</organism>
<dbReference type="Proteomes" id="UP000191663">
    <property type="component" value="Unassembled WGS sequence"/>
</dbReference>
<feature type="repeat" description="TPR" evidence="4">
    <location>
        <begin position="64"/>
        <end position="97"/>
    </location>
</feature>
<dbReference type="InterPro" id="IPR011990">
    <property type="entry name" value="TPR-like_helical_dom_sf"/>
</dbReference>
<dbReference type="AlphaFoldDB" id="A0A1V4QDI6"/>
<dbReference type="InterPro" id="IPR019734">
    <property type="entry name" value="TPR_rpt"/>
</dbReference>
<keyword evidence="1" id="KW-0732">Signal</keyword>
<evidence type="ECO:0000313" key="6">
    <source>
        <dbReference type="EMBL" id="OPX17420.1"/>
    </source>
</evidence>
<dbReference type="InterPro" id="IPR039565">
    <property type="entry name" value="BamD-like"/>
</dbReference>
<dbReference type="PANTHER" id="PTHR37423">
    <property type="entry name" value="SOLUBLE LYTIC MUREIN TRANSGLYCOSYLASE-RELATED"/>
    <property type="match status" value="1"/>
</dbReference>
<evidence type="ECO:0000259" key="5">
    <source>
        <dbReference type="Pfam" id="PF13525"/>
    </source>
</evidence>
<dbReference type="InterPro" id="IPR017689">
    <property type="entry name" value="BamD"/>
</dbReference>
<feature type="domain" description="Outer membrane lipoprotein BamD-like" evidence="5">
    <location>
        <begin position="31"/>
        <end position="215"/>
    </location>
</feature>
<evidence type="ECO:0000256" key="2">
    <source>
        <dbReference type="ARBA" id="ARBA00023136"/>
    </source>
</evidence>
<dbReference type="NCBIfam" id="TIGR03302">
    <property type="entry name" value="OM_YfiO"/>
    <property type="match status" value="1"/>
</dbReference>
<sequence length="245" mass="29234">MRYTVVLVFFLFSIFCGTKNIVTPLAPGDEFERALSYFENKRYDQAISSFERIILYHPSSEYVDDAQFWLGCSYFEKKDYEQAIVEFDYLINNFPNTSFLEQALLFRAKAYFLKAPNYDKDISEVKRAIEQFDEFIRQFPNSKYIEEVRGLILKARTRLARKEFENGRLYIKLGKPKSALLYFNYVIKNYPETEVSNEAKFEAAKLYQKMDDKENALRLYQELLENDIWKERAAKRIETLKQKDE</sequence>
<dbReference type="SMART" id="SM00028">
    <property type="entry name" value="TPR"/>
    <property type="match status" value="3"/>
</dbReference>
<dbReference type="Gene3D" id="1.25.40.10">
    <property type="entry name" value="Tetratricopeptide repeat domain"/>
    <property type="match status" value="1"/>
</dbReference>
<evidence type="ECO:0000313" key="7">
    <source>
        <dbReference type="Proteomes" id="UP000191663"/>
    </source>
</evidence>
<keyword evidence="4" id="KW-0802">TPR repeat</keyword>
<comment type="caution">
    <text evidence="6">The sequence shown here is derived from an EMBL/GenBank/DDBJ whole genome shotgun (WGS) entry which is preliminary data.</text>
</comment>
<dbReference type="PANTHER" id="PTHR37423:SF6">
    <property type="entry name" value="CELL DIVISION COORDINATOR CPOB"/>
    <property type="match status" value="1"/>
</dbReference>
<reference evidence="7" key="1">
    <citation type="submission" date="2017-01" db="EMBL/GenBank/DDBJ databases">
        <title>Novel pathways for hydrocarbon cycling and metabolic interdependencies in hydrothermal sediment communities.</title>
        <authorList>
            <person name="Dombrowski N."/>
            <person name="Seitz K."/>
            <person name="Teske A."/>
            <person name="Baker B."/>
        </authorList>
    </citation>
    <scope>NUCLEOTIDE SEQUENCE [LARGE SCALE GENOMIC DNA]</scope>
</reference>
<dbReference type="Pfam" id="PF13525">
    <property type="entry name" value="YfiO"/>
    <property type="match status" value="1"/>
</dbReference>
<dbReference type="EMBL" id="MUKB01000128">
    <property type="protein sequence ID" value="OPX17420.1"/>
    <property type="molecule type" value="Genomic_DNA"/>
</dbReference>
<evidence type="ECO:0000256" key="3">
    <source>
        <dbReference type="ARBA" id="ARBA00023237"/>
    </source>
</evidence>
<proteinExistence type="predicted"/>
<gene>
    <name evidence="6" type="ORF">BXT86_06605</name>
</gene>
<dbReference type="SUPFAM" id="SSF48452">
    <property type="entry name" value="TPR-like"/>
    <property type="match status" value="1"/>
</dbReference>
<keyword evidence="2" id="KW-0472">Membrane</keyword>
<name>A0A1V4QDI6_UNCW3</name>
<feature type="repeat" description="TPR" evidence="4">
    <location>
        <begin position="27"/>
        <end position="60"/>
    </location>
</feature>
<accession>A0A1V4QDI6</accession>
<keyword evidence="3" id="KW-0998">Cell outer membrane</keyword>
<evidence type="ECO:0000256" key="1">
    <source>
        <dbReference type="ARBA" id="ARBA00022729"/>
    </source>
</evidence>
<protein>
    <recommendedName>
        <fullName evidence="5">Outer membrane lipoprotein BamD-like domain-containing protein</fullName>
    </recommendedName>
</protein>
<dbReference type="PROSITE" id="PS50005">
    <property type="entry name" value="TPR"/>
    <property type="match status" value="2"/>
</dbReference>
<evidence type="ECO:0000256" key="4">
    <source>
        <dbReference type="PROSITE-ProRule" id="PRU00339"/>
    </source>
</evidence>